<reference evidence="1 2" key="1">
    <citation type="submission" date="2019-11" db="EMBL/GenBank/DDBJ databases">
        <title>Acidiferrimicrobium australis gen. nov., sp. nov., an acidophilic and obligately heterotrophic, member of the Actinobacteria that catalyses dissimilatory oxido- reduction of iron isolated from metal-rich acidic water in Chile.</title>
        <authorList>
            <person name="Gonzalez D."/>
            <person name="Huber K."/>
            <person name="Hedrich S."/>
            <person name="Rojas-Villalobos C."/>
            <person name="Quatrini R."/>
            <person name="Dinamarca M.A."/>
            <person name="Schwarz A."/>
            <person name="Canales C."/>
            <person name="Nancucheo I."/>
        </authorList>
    </citation>
    <scope>NUCLEOTIDE SEQUENCE [LARGE SCALE GENOMIC DNA]</scope>
    <source>
        <strain evidence="1 2">USS-CCA1</strain>
    </source>
</reference>
<protein>
    <submittedName>
        <fullName evidence="1">Uncharacterized protein</fullName>
    </submittedName>
</protein>
<evidence type="ECO:0000313" key="1">
    <source>
        <dbReference type="EMBL" id="MST32658.1"/>
    </source>
</evidence>
<dbReference type="EMBL" id="WJHE01000352">
    <property type="protein sequence ID" value="MST32658.1"/>
    <property type="molecule type" value="Genomic_DNA"/>
</dbReference>
<organism evidence="1 2">
    <name type="scientific">Acidiferrimicrobium australe</name>
    <dbReference type="NCBI Taxonomy" id="2664430"/>
    <lineage>
        <taxon>Bacteria</taxon>
        <taxon>Bacillati</taxon>
        <taxon>Actinomycetota</taxon>
        <taxon>Acidimicrobiia</taxon>
        <taxon>Acidimicrobiales</taxon>
        <taxon>Acidimicrobiaceae</taxon>
        <taxon>Acidiferrimicrobium</taxon>
    </lineage>
</organism>
<comment type="caution">
    <text evidence="1">The sequence shown here is derived from an EMBL/GenBank/DDBJ whole genome shotgun (WGS) entry which is preliminary data.</text>
</comment>
<gene>
    <name evidence="1" type="ORF">GHK86_07980</name>
</gene>
<feature type="non-terminal residue" evidence="1">
    <location>
        <position position="75"/>
    </location>
</feature>
<proteinExistence type="predicted"/>
<accession>A0ABW9QSG9</accession>
<dbReference type="Proteomes" id="UP000437736">
    <property type="component" value="Unassembled WGS sequence"/>
</dbReference>
<name>A0ABW9QSG9_9ACTN</name>
<evidence type="ECO:0000313" key="2">
    <source>
        <dbReference type="Proteomes" id="UP000437736"/>
    </source>
</evidence>
<keyword evidence="2" id="KW-1185">Reference proteome</keyword>
<sequence>MNPTNPFRPDGNPLGELRDIIGIAAGDLPDIPAPIHWPALPAEEAAEAWRDLRCWVEALQERFGLDHHVLPGCWW</sequence>